<name>A0ABR2JV63_9EUKA</name>
<organism evidence="1 2">
    <name type="scientific">Tritrichomonas musculus</name>
    <dbReference type="NCBI Taxonomy" id="1915356"/>
    <lineage>
        <taxon>Eukaryota</taxon>
        <taxon>Metamonada</taxon>
        <taxon>Parabasalia</taxon>
        <taxon>Tritrichomonadida</taxon>
        <taxon>Tritrichomonadidae</taxon>
        <taxon>Tritrichomonas</taxon>
    </lineage>
</organism>
<dbReference type="EMBL" id="JAPFFF010000009">
    <property type="protein sequence ID" value="KAK8882765.1"/>
    <property type="molecule type" value="Genomic_DNA"/>
</dbReference>
<gene>
    <name evidence="1" type="ORF">M9Y10_045406</name>
</gene>
<sequence length="190" mass="21950">MGFDCVTAERLKMPEISTVCVDGSWDHRRDGRLLIFDVICIETKKNIDFNIQIRRGPKRQGNTDVSPQALEGLAFTEIIPNLISNLKIKEIVKDGEVQIESIIKSSGWNVFVRQDPNHLLKNFSKHFDSIVSPYNFMFRGICKVILKKLKFVLYSDTITEQKISDIDEIKNFIIKEPFLKFGRAKESHNF</sequence>
<accession>A0ABR2JV63</accession>
<keyword evidence="2" id="KW-1185">Reference proteome</keyword>
<reference evidence="1 2" key="1">
    <citation type="submission" date="2024-04" db="EMBL/GenBank/DDBJ databases">
        <title>Tritrichomonas musculus Genome.</title>
        <authorList>
            <person name="Alves-Ferreira E."/>
            <person name="Grigg M."/>
            <person name="Lorenzi H."/>
            <person name="Galac M."/>
        </authorList>
    </citation>
    <scope>NUCLEOTIDE SEQUENCE [LARGE SCALE GENOMIC DNA]</scope>
    <source>
        <strain evidence="1 2">EAF2021</strain>
    </source>
</reference>
<proteinExistence type="predicted"/>
<dbReference type="Proteomes" id="UP001470230">
    <property type="component" value="Unassembled WGS sequence"/>
</dbReference>
<comment type="caution">
    <text evidence="1">The sequence shown here is derived from an EMBL/GenBank/DDBJ whole genome shotgun (WGS) entry which is preliminary data.</text>
</comment>
<evidence type="ECO:0000313" key="1">
    <source>
        <dbReference type="EMBL" id="KAK8882765.1"/>
    </source>
</evidence>
<evidence type="ECO:0000313" key="2">
    <source>
        <dbReference type="Proteomes" id="UP001470230"/>
    </source>
</evidence>
<protein>
    <submittedName>
        <fullName evidence="1">Uncharacterized protein</fullName>
    </submittedName>
</protein>